<gene>
    <name evidence="3" type="ORF">DP065_00930</name>
</gene>
<evidence type="ECO:0000313" key="3">
    <source>
        <dbReference type="EMBL" id="AWX69319.1"/>
    </source>
</evidence>
<dbReference type="Gene3D" id="1.10.30.50">
    <property type="match status" value="1"/>
</dbReference>
<proteinExistence type="predicted"/>
<dbReference type="InterPro" id="IPR002711">
    <property type="entry name" value="HNH"/>
</dbReference>
<dbReference type="GO" id="GO:0008270">
    <property type="term" value="F:zinc ion binding"/>
    <property type="evidence" value="ECO:0007669"/>
    <property type="project" value="InterPro"/>
</dbReference>
<dbReference type="InterPro" id="IPR004919">
    <property type="entry name" value="GmrSD_N"/>
</dbReference>
<dbReference type="CDD" id="cd00085">
    <property type="entry name" value="HNHc"/>
    <property type="match status" value="1"/>
</dbReference>
<keyword evidence="1" id="KW-0175">Coiled coil</keyword>
<evidence type="ECO:0000313" key="4">
    <source>
        <dbReference type="Proteomes" id="UP000250218"/>
    </source>
</evidence>
<sequence>MILRSISNNRKGINMSQQEIERRDINCKSENTRIETLSSDITKNRILKPEYQRGLVYNIEKKSKLIESLLMNIPLPTIYFVQEDDITKFVVDGQQRLWTCHEFLNNRFKLKDLEVFKDLNGKYFKDLEPHYQDTISTRTMYCITISKEDSDKQFDIFERLNRGAVALKEQEIRNCVYRGKFNNLLHKLAEIIENKESYSELFVSKNNRMAFEEQILKFFTLSEENLKEYKSNLKKYLNEYMSKTKKVFEEKEALEKQYEKKFINCIDVIIDILGKDAFKPKELKNDKLNIVNQFSGSIFDSITVAFAWILNDYKQLHIQMNAEKIKNAIKNIQIYDEKYKNSCHWSTGKKEHLLYRIEIIYKTIKDILDNNPISKEDIKSNERFFNSDIKESLAKKQNYVCPICNQQINDINLCEIDHINPFSKGGLTTEDNAQLTHKICNRTKSDK</sequence>
<dbReference type="GO" id="GO:0004519">
    <property type="term" value="F:endonuclease activity"/>
    <property type="evidence" value="ECO:0007669"/>
    <property type="project" value="InterPro"/>
</dbReference>
<accession>A0A2Z4NCN7</accession>
<dbReference type="InterPro" id="IPR003615">
    <property type="entry name" value="HNH_nuc"/>
</dbReference>
<feature type="domain" description="HNH nuclease" evidence="2">
    <location>
        <begin position="388"/>
        <end position="442"/>
    </location>
</feature>
<dbReference type="EMBL" id="CP030140">
    <property type="protein sequence ID" value="AWX69319.1"/>
    <property type="molecule type" value="Genomic_DNA"/>
</dbReference>
<dbReference type="AlphaFoldDB" id="A0A2Z4NCN7"/>
<evidence type="ECO:0000259" key="2">
    <source>
        <dbReference type="SMART" id="SM00507"/>
    </source>
</evidence>
<evidence type="ECO:0000256" key="1">
    <source>
        <dbReference type="SAM" id="Coils"/>
    </source>
</evidence>
<keyword evidence="4" id="KW-1185">Reference proteome</keyword>
<name>A0A2Z4NCN7_9BACT</name>
<dbReference type="KEGG" id="mane:DP065_00930"/>
<dbReference type="Proteomes" id="UP000250218">
    <property type="component" value="Chromosome"/>
</dbReference>
<dbReference type="Pfam" id="PF03235">
    <property type="entry name" value="GmrSD_N"/>
    <property type="match status" value="1"/>
</dbReference>
<reference evidence="4" key="1">
    <citation type="submission" date="2018-06" db="EMBL/GenBank/DDBJ databases">
        <title>Complete genome sequences of Mycoplasma anatis, M. anseris and M. cloacale type strains.</title>
        <authorList>
            <person name="Grozner D."/>
            <person name="Forro B."/>
            <person name="Sulyok K.M."/>
            <person name="Marton S."/>
            <person name="Kreizinger Z."/>
            <person name="Banyai K."/>
            <person name="Gyuranecz M."/>
        </authorList>
    </citation>
    <scope>NUCLEOTIDE SEQUENCE [LARGE SCALE GENOMIC DNA]</scope>
    <source>
        <strain evidence="4">ATCC 49234</strain>
    </source>
</reference>
<dbReference type="PANTHER" id="PTHR39639:SF1">
    <property type="entry name" value="DUF262 DOMAIN-CONTAINING PROTEIN"/>
    <property type="match status" value="1"/>
</dbReference>
<dbReference type="SMART" id="SM00507">
    <property type="entry name" value="HNHc"/>
    <property type="match status" value="1"/>
</dbReference>
<protein>
    <submittedName>
        <fullName evidence="3">DUF262 domain-containing protein</fullName>
    </submittedName>
</protein>
<organism evidence="3 4">
    <name type="scientific">[Mycoplasma] anseris</name>
    <dbReference type="NCBI Taxonomy" id="92400"/>
    <lineage>
        <taxon>Bacteria</taxon>
        <taxon>Bacillati</taxon>
        <taxon>Mycoplasmatota</taxon>
        <taxon>Mycoplasmoidales</taxon>
        <taxon>Metamycoplasmataceae</taxon>
        <taxon>Metamycoplasma</taxon>
    </lineage>
</organism>
<dbReference type="PANTHER" id="PTHR39639">
    <property type="entry name" value="CHROMOSOME 16, WHOLE GENOME SHOTGUN SEQUENCE"/>
    <property type="match status" value="1"/>
</dbReference>
<dbReference type="Pfam" id="PF01844">
    <property type="entry name" value="HNH"/>
    <property type="match status" value="1"/>
</dbReference>
<feature type="coiled-coil region" evidence="1">
    <location>
        <begin position="219"/>
        <end position="257"/>
    </location>
</feature>
<dbReference type="GO" id="GO:0003676">
    <property type="term" value="F:nucleic acid binding"/>
    <property type="evidence" value="ECO:0007669"/>
    <property type="project" value="InterPro"/>
</dbReference>